<organism evidence="9 10">
    <name type="scientific">Rarobacter faecitabidus</name>
    <dbReference type="NCBI Taxonomy" id="13243"/>
    <lineage>
        <taxon>Bacteria</taxon>
        <taxon>Bacillati</taxon>
        <taxon>Actinomycetota</taxon>
        <taxon>Actinomycetes</taxon>
        <taxon>Micrococcales</taxon>
        <taxon>Rarobacteraceae</taxon>
        <taxon>Rarobacter</taxon>
    </lineage>
</organism>
<dbReference type="PANTHER" id="PTHR47019">
    <property type="entry name" value="LIPID II FLIPPASE MURJ"/>
    <property type="match status" value="1"/>
</dbReference>
<dbReference type="GO" id="GO:0009252">
    <property type="term" value="P:peptidoglycan biosynthetic process"/>
    <property type="evidence" value="ECO:0007669"/>
    <property type="project" value="UniProtKB-KW"/>
</dbReference>
<comment type="subcellular location">
    <subcellularLocation>
        <location evidence="1">Cell membrane</location>
        <topology evidence="1">Multi-pass membrane protein</topology>
    </subcellularLocation>
</comment>
<evidence type="ECO:0000256" key="1">
    <source>
        <dbReference type="ARBA" id="ARBA00004651"/>
    </source>
</evidence>
<evidence type="ECO:0000256" key="8">
    <source>
        <dbReference type="SAM" id="Phobius"/>
    </source>
</evidence>
<accession>A0A542ZPS8</accession>
<feature type="transmembrane region" description="Helical" evidence="8">
    <location>
        <begin position="65"/>
        <end position="87"/>
    </location>
</feature>
<feature type="transmembrane region" description="Helical" evidence="8">
    <location>
        <begin position="248"/>
        <end position="269"/>
    </location>
</feature>
<feature type="transmembrane region" description="Helical" evidence="8">
    <location>
        <begin position="134"/>
        <end position="158"/>
    </location>
</feature>
<keyword evidence="6 8" id="KW-1133">Transmembrane helix</keyword>
<protein>
    <submittedName>
        <fullName evidence="9">Putative peptidoglycan lipid II flippase</fullName>
    </submittedName>
</protein>
<evidence type="ECO:0000313" key="9">
    <source>
        <dbReference type="EMBL" id="TQL62220.1"/>
    </source>
</evidence>
<dbReference type="NCBIfam" id="TIGR01695">
    <property type="entry name" value="murJ_mviN"/>
    <property type="match status" value="1"/>
</dbReference>
<evidence type="ECO:0000256" key="4">
    <source>
        <dbReference type="ARBA" id="ARBA00022960"/>
    </source>
</evidence>
<dbReference type="EMBL" id="VFOS01000002">
    <property type="protein sequence ID" value="TQL62220.1"/>
    <property type="molecule type" value="Genomic_DNA"/>
</dbReference>
<keyword evidence="5" id="KW-0573">Peptidoglycan synthesis</keyword>
<comment type="caution">
    <text evidence="9">The sequence shown here is derived from an EMBL/GenBank/DDBJ whole genome shotgun (WGS) entry which is preliminary data.</text>
</comment>
<feature type="transmembrane region" description="Helical" evidence="8">
    <location>
        <begin position="487"/>
        <end position="505"/>
    </location>
</feature>
<gene>
    <name evidence="9" type="ORF">FB461_1861</name>
</gene>
<feature type="transmembrane region" description="Helical" evidence="8">
    <location>
        <begin position="351"/>
        <end position="374"/>
    </location>
</feature>
<feature type="transmembrane region" description="Helical" evidence="8">
    <location>
        <begin position="446"/>
        <end position="466"/>
    </location>
</feature>
<dbReference type="GO" id="GO:0034204">
    <property type="term" value="P:lipid translocation"/>
    <property type="evidence" value="ECO:0007669"/>
    <property type="project" value="TreeGrafter"/>
</dbReference>
<dbReference type="GO" id="GO:0005886">
    <property type="term" value="C:plasma membrane"/>
    <property type="evidence" value="ECO:0007669"/>
    <property type="project" value="UniProtKB-SubCell"/>
</dbReference>
<evidence type="ECO:0000256" key="5">
    <source>
        <dbReference type="ARBA" id="ARBA00022984"/>
    </source>
</evidence>
<keyword evidence="7 8" id="KW-0472">Membrane</keyword>
<dbReference type="AlphaFoldDB" id="A0A542ZPS8"/>
<sequence>MSDPNLEPEEEATGTSTGRGSVLMATGTFVSRMLGMVRNVLLVAVVGATGPIANAFDIANKLPNVLYALLATGLINAVLVPQLVKAFKRKNAQEYTDKLLTSATVIILAFTAAFTIAAPWLVRIYTDSSWTPAQVALATALAFWCTPQLFFYGLYAILGQVLNARRQFGPYMWAPALNNVISIIGFGIFIVVFGRAAIGGGDDVIAAWTPTQTAVLGAISTGGIVAQALILFVPLYRSGFRWRPRFGVRGIGLRAAGTVSMWVIAATILDQLGVWWVTRLATGAPAQAIAAGEAATAGEVASNGTYTQALMIYLLPHSLVTISITTALFTSMSRAASAGRLDRVRADMSEGFRTVGVFTVAATVAMIVMAQPLVKALVPSMRGIEVAVTAPVLQAMSLGLVPLGAMVLMKWAYFAFEDGRTVFWMQLPGTGALVLFGWLGTVVLPASNWIVGIGLAMAISNFVVLISRYGGLRAKLHGLDEARVTRLHVRAVVAAIVAALPTWAIQRAMGFQPGDSWGHSLIVTAVAGSVFVGVYAGALKLMKVSELGRMIDPIARRLRRR</sequence>
<reference evidence="9 10" key="1">
    <citation type="submission" date="2019-06" db="EMBL/GenBank/DDBJ databases">
        <title>Sequencing the genomes of 1000 actinobacteria strains.</title>
        <authorList>
            <person name="Klenk H.-P."/>
        </authorList>
    </citation>
    <scope>NUCLEOTIDE SEQUENCE [LARGE SCALE GENOMIC DNA]</scope>
    <source>
        <strain evidence="9 10">DSM 4813</strain>
    </source>
</reference>
<feature type="transmembrane region" description="Helical" evidence="8">
    <location>
        <begin position="386"/>
        <end position="409"/>
    </location>
</feature>
<feature type="transmembrane region" description="Helical" evidence="8">
    <location>
        <begin position="99"/>
        <end position="122"/>
    </location>
</feature>
<evidence type="ECO:0000256" key="2">
    <source>
        <dbReference type="ARBA" id="ARBA00022475"/>
    </source>
</evidence>
<dbReference type="PRINTS" id="PR01806">
    <property type="entry name" value="VIRFACTRMVIN"/>
</dbReference>
<feature type="transmembrane region" description="Helical" evidence="8">
    <location>
        <begin position="214"/>
        <end position="236"/>
    </location>
</feature>
<name>A0A542ZPS8_RARFA</name>
<dbReference type="GO" id="GO:0008360">
    <property type="term" value="P:regulation of cell shape"/>
    <property type="evidence" value="ECO:0007669"/>
    <property type="project" value="UniProtKB-KW"/>
</dbReference>
<proteinExistence type="predicted"/>
<feature type="transmembrane region" description="Helical" evidence="8">
    <location>
        <begin position="40"/>
        <end position="59"/>
    </location>
</feature>
<evidence type="ECO:0000313" key="10">
    <source>
        <dbReference type="Proteomes" id="UP000315389"/>
    </source>
</evidence>
<evidence type="ECO:0000256" key="3">
    <source>
        <dbReference type="ARBA" id="ARBA00022692"/>
    </source>
</evidence>
<dbReference type="InterPro" id="IPR051050">
    <property type="entry name" value="Lipid_II_flippase_MurJ/MviN"/>
</dbReference>
<dbReference type="PANTHER" id="PTHR47019:SF1">
    <property type="entry name" value="LIPID II FLIPPASE MURJ"/>
    <property type="match status" value="1"/>
</dbReference>
<evidence type="ECO:0000256" key="7">
    <source>
        <dbReference type="ARBA" id="ARBA00023136"/>
    </source>
</evidence>
<keyword evidence="2" id="KW-1003">Cell membrane</keyword>
<keyword evidence="3 8" id="KW-0812">Transmembrane</keyword>
<feature type="transmembrane region" description="Helical" evidence="8">
    <location>
        <begin position="517"/>
        <end position="539"/>
    </location>
</feature>
<feature type="transmembrane region" description="Helical" evidence="8">
    <location>
        <begin position="310"/>
        <end position="330"/>
    </location>
</feature>
<dbReference type="GO" id="GO:0015648">
    <property type="term" value="F:lipid-linked peptidoglycan transporter activity"/>
    <property type="evidence" value="ECO:0007669"/>
    <property type="project" value="TreeGrafter"/>
</dbReference>
<keyword evidence="10" id="KW-1185">Reference proteome</keyword>
<feature type="transmembrane region" description="Helical" evidence="8">
    <location>
        <begin position="170"/>
        <end position="194"/>
    </location>
</feature>
<dbReference type="Proteomes" id="UP000315389">
    <property type="component" value="Unassembled WGS sequence"/>
</dbReference>
<dbReference type="RefSeq" id="WP_246046174.1">
    <property type="nucleotide sequence ID" value="NZ_BAAASV010000002.1"/>
</dbReference>
<keyword evidence="4" id="KW-0133">Cell shape</keyword>
<feature type="transmembrane region" description="Helical" evidence="8">
    <location>
        <begin position="421"/>
        <end position="440"/>
    </location>
</feature>
<dbReference type="InterPro" id="IPR004268">
    <property type="entry name" value="MurJ"/>
</dbReference>
<evidence type="ECO:0000256" key="6">
    <source>
        <dbReference type="ARBA" id="ARBA00022989"/>
    </source>
</evidence>
<dbReference type="Pfam" id="PF03023">
    <property type="entry name" value="MurJ"/>
    <property type="match status" value="1"/>
</dbReference>